<feature type="domain" description="Nitroreductase" evidence="9">
    <location>
        <begin position="15"/>
        <end position="166"/>
    </location>
</feature>
<dbReference type="Proteomes" id="UP001596306">
    <property type="component" value="Unassembled WGS sequence"/>
</dbReference>
<dbReference type="PANTHER" id="PTHR43821:SF1">
    <property type="entry name" value="NAD(P)H NITROREDUCTASE YDJA-RELATED"/>
    <property type="match status" value="1"/>
</dbReference>
<organism evidence="10 11">
    <name type="scientific">Luethyella okanaganae</name>
    <dbReference type="NCBI Taxonomy" id="69372"/>
    <lineage>
        <taxon>Bacteria</taxon>
        <taxon>Bacillati</taxon>
        <taxon>Actinomycetota</taxon>
        <taxon>Actinomycetes</taxon>
        <taxon>Micrococcales</taxon>
        <taxon>Microbacteriaceae</taxon>
        <taxon>Luethyella</taxon>
    </lineage>
</organism>
<evidence type="ECO:0000256" key="5">
    <source>
        <dbReference type="ARBA" id="ARBA00022857"/>
    </source>
</evidence>
<evidence type="ECO:0000256" key="8">
    <source>
        <dbReference type="PIRNR" id="PIRNR000232"/>
    </source>
</evidence>
<dbReference type="EC" id="1.-.-.-" evidence="8"/>
<gene>
    <name evidence="10" type="ORF">ACFQB0_13055</name>
</gene>
<evidence type="ECO:0000256" key="6">
    <source>
        <dbReference type="ARBA" id="ARBA00023002"/>
    </source>
</evidence>
<dbReference type="InterPro" id="IPR052530">
    <property type="entry name" value="NAD(P)H_nitroreductase"/>
</dbReference>
<evidence type="ECO:0000256" key="1">
    <source>
        <dbReference type="ARBA" id="ARBA00001917"/>
    </source>
</evidence>
<evidence type="ECO:0000313" key="11">
    <source>
        <dbReference type="Proteomes" id="UP001596306"/>
    </source>
</evidence>
<dbReference type="Gene3D" id="3.40.109.10">
    <property type="entry name" value="NADH Oxidase"/>
    <property type="match status" value="1"/>
</dbReference>
<evidence type="ECO:0000313" key="10">
    <source>
        <dbReference type="EMBL" id="MFC6357035.1"/>
    </source>
</evidence>
<reference evidence="11" key="1">
    <citation type="journal article" date="2019" name="Int. J. Syst. Evol. Microbiol.">
        <title>The Global Catalogue of Microorganisms (GCM) 10K type strain sequencing project: providing services to taxonomists for standard genome sequencing and annotation.</title>
        <authorList>
            <consortium name="The Broad Institute Genomics Platform"/>
            <consortium name="The Broad Institute Genome Sequencing Center for Infectious Disease"/>
            <person name="Wu L."/>
            <person name="Ma J."/>
        </authorList>
    </citation>
    <scope>NUCLEOTIDE SEQUENCE [LARGE SCALE GENOMIC DNA]</scope>
    <source>
        <strain evidence="11">CCUG 43304</strain>
    </source>
</reference>
<dbReference type="InterPro" id="IPR000415">
    <property type="entry name" value="Nitroreductase-like"/>
</dbReference>
<dbReference type="InterPro" id="IPR026021">
    <property type="entry name" value="YdjA-like"/>
</dbReference>
<evidence type="ECO:0000256" key="7">
    <source>
        <dbReference type="ARBA" id="ARBA00023027"/>
    </source>
</evidence>
<keyword evidence="6 8" id="KW-0560">Oxidoreductase</keyword>
<accession>A0ABW1VHS8</accession>
<dbReference type="RefSeq" id="WP_386732381.1">
    <property type="nucleotide sequence ID" value="NZ_JBHSTP010000003.1"/>
</dbReference>
<protein>
    <recommendedName>
        <fullName evidence="8">Putative NAD(P)H nitroreductase</fullName>
        <ecNumber evidence="8">1.-.-.-</ecNumber>
    </recommendedName>
</protein>
<comment type="caution">
    <text evidence="10">The sequence shown here is derived from an EMBL/GenBank/DDBJ whole genome shotgun (WGS) entry which is preliminary data.</text>
</comment>
<keyword evidence="3 8" id="KW-0285">Flavoprotein</keyword>
<sequence length="190" mass="20466">MSASSPPESALYEAILSRRSYSRVTDAAPKRSELLHLIAAAGRIADHGSLSPWRLIALRGKARERLGSALAKAARLNGDDASSLAAKPLRAPLLLAVVASYVPSEKVPRWEQEAVTSGVAHMLSLLLDDAGWGVIWRTGPHTRAKAVAKMHGLGKDEELLGWLYVGGMPDRTRSSHTKKVTPSAFLTTLR</sequence>
<dbReference type="Pfam" id="PF00881">
    <property type="entry name" value="Nitroreductase"/>
    <property type="match status" value="1"/>
</dbReference>
<keyword evidence="4 8" id="KW-0288">FMN</keyword>
<evidence type="ECO:0000256" key="2">
    <source>
        <dbReference type="ARBA" id="ARBA00007118"/>
    </source>
</evidence>
<dbReference type="PANTHER" id="PTHR43821">
    <property type="entry name" value="NAD(P)H NITROREDUCTASE YDJA-RELATED"/>
    <property type="match status" value="1"/>
</dbReference>
<keyword evidence="5 8" id="KW-0521">NADP</keyword>
<dbReference type="EMBL" id="JBHSTP010000003">
    <property type="protein sequence ID" value="MFC6357035.1"/>
    <property type="molecule type" value="Genomic_DNA"/>
</dbReference>
<comment type="cofactor">
    <cofactor evidence="1 8">
        <name>FMN</name>
        <dbReference type="ChEBI" id="CHEBI:58210"/>
    </cofactor>
</comment>
<keyword evidence="11" id="KW-1185">Reference proteome</keyword>
<keyword evidence="7 8" id="KW-0520">NAD</keyword>
<dbReference type="PIRSF" id="PIRSF000232">
    <property type="entry name" value="YdjA"/>
    <property type="match status" value="1"/>
</dbReference>
<dbReference type="SUPFAM" id="SSF55469">
    <property type="entry name" value="FMN-dependent nitroreductase-like"/>
    <property type="match status" value="1"/>
</dbReference>
<evidence type="ECO:0000256" key="4">
    <source>
        <dbReference type="ARBA" id="ARBA00022643"/>
    </source>
</evidence>
<evidence type="ECO:0000256" key="3">
    <source>
        <dbReference type="ARBA" id="ARBA00022630"/>
    </source>
</evidence>
<evidence type="ECO:0000259" key="9">
    <source>
        <dbReference type="Pfam" id="PF00881"/>
    </source>
</evidence>
<dbReference type="CDD" id="cd02135">
    <property type="entry name" value="YdjA-like"/>
    <property type="match status" value="1"/>
</dbReference>
<dbReference type="InterPro" id="IPR029479">
    <property type="entry name" value="Nitroreductase"/>
</dbReference>
<name>A0ABW1VHS8_9MICO</name>
<comment type="similarity">
    <text evidence="2 8">Belongs to the nitroreductase family.</text>
</comment>
<proteinExistence type="inferred from homology"/>